<evidence type="ECO:0000256" key="1">
    <source>
        <dbReference type="SAM" id="MobiDB-lite"/>
    </source>
</evidence>
<dbReference type="RefSeq" id="WP_138538172.1">
    <property type="nucleotide sequence ID" value="NZ_CP045429.1"/>
</dbReference>
<evidence type="ECO:0000313" key="3">
    <source>
        <dbReference type="EMBL" id="QPB82671.1"/>
    </source>
</evidence>
<sequence>MVNVSLEVAINNGVSAKGKDQTEQAEESGFLAMLAQAEQDSGDETSQSDGQNAGEFAPLPEGLDRRLGLDDSHLPKKQNTAPDEPLRLDDSELPGKGSAAAGSGANPSDADELLAQITSSNAQSTDVAHNLAPVPKALKDYLGKETLVVPPETKKPLDNIGPGPVVPAPLGQGELSQTDDAVDPKLQEATSKSVTAGANALPDGNHLKGKIQVESVDELVIHKRIDRVGPGIIQPSDSSGPVADELLAKGEGKSASIMEALKSDNAEINLKSSDKAQVQAKSVNAEQPLPDAKLATTQAASVQANPANANPVNAQEISSQHEQTPEQVAVHKVVTEKVPFDGKIAQRPVDQVGPVITAPQGDQKETKLSDKVQSEQSEFLRNSKSQVSVADNVTKAQQPVQPPQGANVNSTADLKAMVDTLTPQQKQTLAANLQSQLDSEELSDPEHRAKAEQLLQQLGVKPTGTTSGKAEGVTAPVVSNVEQSGQAEQAKVSDKDNNAARITDPIAPEKVNKQAATVSQSGANSVDQKPQSKDAQHQTTVTELQESEHPELAQLKKEGGQSEQQNSQQRSAMPAPVENIFKAIRGERIDDGLKHEFNEVLAQVEQVRQNQQVNQQSAVNQKAMQTDPAVSQAINIARNDAVKALQERVNMMLNINNKEAEIRLDPPELGSMQIRIRSEGEQAQVNFVVQNQQAKEQLEQSMPKLREMLAEQGIQLGESNIQQGQGGEQQQQESSQGHGTLANNGSEAQNNGQQSTTSRRQSDSAIDYYA</sequence>
<feature type="compositionally biased region" description="Polar residues" evidence="1">
    <location>
        <begin position="741"/>
        <end position="752"/>
    </location>
</feature>
<feature type="compositionally biased region" description="Polar residues" evidence="1">
    <location>
        <begin position="514"/>
        <end position="529"/>
    </location>
</feature>
<feature type="region of interest" description="Disordered" evidence="1">
    <location>
        <begin position="345"/>
        <end position="408"/>
    </location>
</feature>
<name>A0A5S3UYN5_9GAMM</name>
<feature type="region of interest" description="Disordered" evidence="1">
    <location>
        <begin position="9"/>
        <end position="128"/>
    </location>
</feature>
<dbReference type="AlphaFoldDB" id="A0A5S3UYN5"/>
<feature type="region of interest" description="Disordered" evidence="1">
    <location>
        <begin position="555"/>
        <end position="574"/>
    </location>
</feature>
<feature type="region of interest" description="Disordered" evidence="1">
    <location>
        <begin position="433"/>
        <end position="549"/>
    </location>
</feature>
<reference evidence="3 4" key="1">
    <citation type="submission" date="2019-10" db="EMBL/GenBank/DDBJ databases">
        <title>Pseudoalteromonas rubra S4059.</title>
        <authorList>
            <person name="Paulsen S."/>
            <person name="Wang X."/>
        </authorList>
    </citation>
    <scope>NUCLEOTIDE SEQUENCE [LARGE SCALE GENOMIC DNA]</scope>
    <source>
        <strain evidence="3 4">S4059</strain>
    </source>
</reference>
<dbReference type="InterPro" id="IPR052563">
    <property type="entry name" value="FliK"/>
</dbReference>
<dbReference type="PANTHER" id="PTHR37533:SF2">
    <property type="entry name" value="FLAGELLAR HOOK-LENGTH CONTROL PROTEIN"/>
    <property type="match status" value="1"/>
</dbReference>
<feature type="region of interest" description="Disordered" evidence="1">
    <location>
        <begin position="152"/>
        <end position="182"/>
    </location>
</feature>
<dbReference type="CDD" id="cd17470">
    <property type="entry name" value="T3SS_Flik_C"/>
    <property type="match status" value="1"/>
</dbReference>
<dbReference type="PANTHER" id="PTHR37533">
    <property type="entry name" value="FLAGELLAR HOOK-LENGTH CONTROL PROTEIN"/>
    <property type="match status" value="1"/>
</dbReference>
<dbReference type="InterPro" id="IPR021136">
    <property type="entry name" value="Flagellar_hook_control-like_C"/>
</dbReference>
<feature type="compositionally biased region" description="Low complexity" evidence="1">
    <location>
        <begin position="95"/>
        <end position="105"/>
    </location>
</feature>
<dbReference type="Gene3D" id="3.30.750.140">
    <property type="match status" value="1"/>
</dbReference>
<feature type="compositionally biased region" description="Polar residues" evidence="1">
    <location>
        <begin position="374"/>
        <end position="408"/>
    </location>
</feature>
<dbReference type="EMBL" id="CP045429">
    <property type="protein sequence ID" value="QPB82671.1"/>
    <property type="molecule type" value="Genomic_DNA"/>
</dbReference>
<feature type="compositionally biased region" description="Polar residues" evidence="1">
    <location>
        <begin position="116"/>
        <end position="127"/>
    </location>
</feature>
<proteinExistence type="predicted"/>
<dbReference type="InterPro" id="IPR038610">
    <property type="entry name" value="FliK-like_C_sf"/>
</dbReference>
<protein>
    <recommendedName>
        <fullName evidence="2">Flagellar hook-length control protein-like C-terminal domain-containing protein</fullName>
    </recommendedName>
</protein>
<dbReference type="STRING" id="43658.AT705_18770"/>
<feature type="region of interest" description="Disordered" evidence="1">
    <location>
        <begin position="721"/>
        <end position="770"/>
    </location>
</feature>
<organism evidence="3 4">
    <name type="scientific">Pseudoalteromonas rubra</name>
    <dbReference type="NCBI Taxonomy" id="43658"/>
    <lineage>
        <taxon>Bacteria</taxon>
        <taxon>Pseudomonadati</taxon>
        <taxon>Pseudomonadota</taxon>
        <taxon>Gammaproteobacteria</taxon>
        <taxon>Alteromonadales</taxon>
        <taxon>Pseudoalteromonadaceae</taxon>
        <taxon>Pseudoalteromonas</taxon>
    </lineage>
</organism>
<feature type="compositionally biased region" description="Basic and acidic residues" evidence="1">
    <location>
        <begin position="362"/>
        <end position="373"/>
    </location>
</feature>
<evidence type="ECO:0000313" key="4">
    <source>
        <dbReference type="Proteomes" id="UP000305729"/>
    </source>
</evidence>
<accession>A0A5S3UYN5</accession>
<feature type="domain" description="Flagellar hook-length control protein-like C-terminal" evidence="2">
    <location>
        <begin position="647"/>
        <end position="730"/>
    </location>
</feature>
<feature type="compositionally biased region" description="Low complexity" evidence="1">
    <location>
        <begin position="728"/>
        <end position="737"/>
    </location>
</feature>
<dbReference type="Pfam" id="PF02120">
    <property type="entry name" value="Flg_hook"/>
    <property type="match status" value="1"/>
</dbReference>
<dbReference type="Proteomes" id="UP000305729">
    <property type="component" value="Chromosome 1"/>
</dbReference>
<feature type="compositionally biased region" description="Basic and acidic residues" evidence="1">
    <location>
        <begin position="62"/>
        <end position="74"/>
    </location>
</feature>
<gene>
    <name evidence="3" type="ORF">CWC22_006560</name>
</gene>
<evidence type="ECO:0000259" key="2">
    <source>
        <dbReference type="Pfam" id="PF02120"/>
    </source>
</evidence>